<keyword evidence="3" id="KW-1185">Reference proteome</keyword>
<accession>A0ABU7JY83</accession>
<evidence type="ECO:0000313" key="3">
    <source>
        <dbReference type="Proteomes" id="UP001331936"/>
    </source>
</evidence>
<dbReference type="PANTHER" id="PTHR30157">
    <property type="entry name" value="FERRIC REDUCTASE, NADPH-DEPENDENT"/>
    <property type="match status" value="1"/>
</dbReference>
<name>A0ABU7JY83_9NOCA</name>
<dbReference type="InterPro" id="IPR039261">
    <property type="entry name" value="FNR_nucleotide-bd"/>
</dbReference>
<dbReference type="Proteomes" id="UP001331936">
    <property type="component" value="Unassembled WGS sequence"/>
</dbReference>
<comment type="caution">
    <text evidence="2">The sequence shown here is derived from an EMBL/GenBank/DDBJ whole genome shotgun (WGS) entry which is preliminary data.</text>
</comment>
<dbReference type="EMBL" id="JAUZMZ010000152">
    <property type="protein sequence ID" value="MEE2034499.1"/>
    <property type="molecule type" value="Genomic_DNA"/>
</dbReference>
<dbReference type="PANTHER" id="PTHR30157:SF0">
    <property type="entry name" value="NADPH-DEPENDENT FERRIC-CHELATE REDUCTASE"/>
    <property type="match status" value="1"/>
</dbReference>
<proteinExistence type="predicted"/>
<dbReference type="RefSeq" id="WP_330153868.1">
    <property type="nucleotide sequence ID" value="NZ_JAUZMZ010000152.1"/>
</dbReference>
<evidence type="ECO:0000259" key="1">
    <source>
        <dbReference type="PROSITE" id="PS51384"/>
    </source>
</evidence>
<dbReference type="Pfam" id="PF08021">
    <property type="entry name" value="FAD_binding_9"/>
    <property type="match status" value="1"/>
</dbReference>
<dbReference type="InterPro" id="IPR039374">
    <property type="entry name" value="SIP_fam"/>
</dbReference>
<dbReference type="CDD" id="cd06193">
    <property type="entry name" value="siderophore_interacting"/>
    <property type="match status" value="1"/>
</dbReference>
<dbReference type="Pfam" id="PF04954">
    <property type="entry name" value="SIP"/>
    <property type="match status" value="1"/>
</dbReference>
<dbReference type="InterPro" id="IPR013113">
    <property type="entry name" value="SIP_FAD-bd"/>
</dbReference>
<reference evidence="2 3" key="1">
    <citation type="submission" date="2023-08" db="EMBL/GenBank/DDBJ databases">
        <authorList>
            <person name="Girao M."/>
            <person name="Carvalho M.F."/>
        </authorList>
    </citation>
    <scope>NUCLEOTIDE SEQUENCE [LARGE SCALE GENOMIC DNA]</scope>
    <source>
        <strain evidence="2 3">CC-R104</strain>
    </source>
</reference>
<dbReference type="InterPro" id="IPR017927">
    <property type="entry name" value="FAD-bd_FR_type"/>
</dbReference>
<sequence>MAERAGTARRTSKFLEPESRVVVRSRVLGAEQISPNFVRVTVGGSQVSALAPVGFDQWFRMFFVEKGSGTGSEALHLPVASDDRWWPEYRDMPDDLRPILRNYTIRRYRVAGSGRFGDTAEIEIDFASHGDLGPASTWANAVSAGEELGLLDEGIRYHPSDGAQWQLLVADESALPAVAAILDTLAETDPRAAVEVFAEVPHPGDLTAQQLWVGENVRVHPVIRTDPDVRPGVLATEAVRAAELPDAPAYAFVAGESDLATGVRRHLVRERGRPKSSVKFTGYWKYGEPVY</sequence>
<dbReference type="InterPro" id="IPR007037">
    <property type="entry name" value="SIP_rossman_dom"/>
</dbReference>
<feature type="domain" description="FAD-binding FR-type" evidence="1">
    <location>
        <begin position="20"/>
        <end position="160"/>
    </location>
</feature>
<protein>
    <submittedName>
        <fullName evidence="2">Siderophore-interacting protein</fullName>
    </submittedName>
</protein>
<gene>
    <name evidence="2" type="ORF">Q8814_20660</name>
</gene>
<dbReference type="PROSITE" id="PS51384">
    <property type="entry name" value="FAD_FR"/>
    <property type="match status" value="1"/>
</dbReference>
<evidence type="ECO:0000313" key="2">
    <source>
        <dbReference type="EMBL" id="MEE2034499.1"/>
    </source>
</evidence>
<organism evidence="2 3">
    <name type="scientific">Rhodococcus chondri</name>
    <dbReference type="NCBI Taxonomy" id="3065941"/>
    <lineage>
        <taxon>Bacteria</taxon>
        <taxon>Bacillati</taxon>
        <taxon>Actinomycetota</taxon>
        <taxon>Actinomycetes</taxon>
        <taxon>Mycobacteriales</taxon>
        <taxon>Nocardiaceae</taxon>
        <taxon>Rhodococcus</taxon>
    </lineage>
</organism>
<dbReference type="Gene3D" id="2.40.30.10">
    <property type="entry name" value="Translation factors"/>
    <property type="match status" value="1"/>
</dbReference>
<dbReference type="Gene3D" id="3.40.50.80">
    <property type="entry name" value="Nucleotide-binding domain of ferredoxin-NADP reductase (FNR) module"/>
    <property type="match status" value="1"/>
</dbReference>